<protein>
    <submittedName>
        <fullName evidence="2">Recombination and repair protein RecT</fullName>
    </submittedName>
</protein>
<feature type="compositionally biased region" description="Acidic residues" evidence="1">
    <location>
        <begin position="298"/>
        <end position="307"/>
    </location>
</feature>
<reference evidence="2" key="1">
    <citation type="submission" date="2019-04" db="EMBL/GenBank/DDBJ databases">
        <title>Whole genome sequencing of oral phylogroup 2 treponemes.</title>
        <authorList>
            <person name="Chan Y."/>
            <person name="Zeng H.H."/>
            <person name="Yu X.L."/>
            <person name="Leung W.K."/>
            <person name="Watt R.M."/>
        </authorList>
    </citation>
    <scope>NUCLEOTIDE SEQUENCE</scope>
    <source>
        <strain evidence="2">OMZ 847</strain>
    </source>
</reference>
<evidence type="ECO:0000256" key="1">
    <source>
        <dbReference type="SAM" id="MobiDB-lite"/>
    </source>
</evidence>
<evidence type="ECO:0000313" key="3">
    <source>
        <dbReference type="Proteomes" id="UP001059401"/>
    </source>
</evidence>
<dbReference type="InterPro" id="IPR004590">
    <property type="entry name" value="ssDNA_annealing_RecT"/>
</dbReference>
<accession>A0ABY5HR15</accession>
<dbReference type="RefSeq" id="WP_255805586.1">
    <property type="nucleotide sequence ID" value="NZ_CP038802.1"/>
</dbReference>
<proteinExistence type="predicted"/>
<dbReference type="Pfam" id="PF03837">
    <property type="entry name" value="RecT"/>
    <property type="match status" value="1"/>
</dbReference>
<evidence type="ECO:0000313" key="2">
    <source>
        <dbReference type="EMBL" id="UTY27590.1"/>
    </source>
</evidence>
<name>A0ABY5HR15_9SPIR</name>
<gene>
    <name evidence="2" type="ORF">E4N76_00295</name>
</gene>
<feature type="compositionally biased region" description="Basic and acidic residues" evidence="1">
    <location>
        <begin position="267"/>
        <end position="280"/>
    </location>
</feature>
<feature type="region of interest" description="Disordered" evidence="1">
    <location>
        <begin position="257"/>
        <end position="324"/>
    </location>
</feature>
<sequence length="324" mass="36072">MKVNNQNQVQQKGTQDLRSMIMKHTDMLKMALPKTITPERMARIAMTAITKNPKLGACSQESFFGALLTAAQLGLEVNTPLGEAYLIPYKLKTGGLQCQFQIGYQGLLGLAYRTNEFRRIKAVVVHEGDDFNYSYGLNPVLNHVPKGTGNPTHVYALYELINGGGDFEVWTWDQVLAHAKKYSQSYNASDSPWKTAAEEMAKKTILRSLLKYAPKTVEAKNLSEAISADTGIIEKKMITDSGNYEIVTDVQYEIPEAVSANQNSEQSTEKSETPSKKEMGKNIPAQNKPEDSGAETITEADDQELNELWDRQQEASYDGPMFPM</sequence>
<keyword evidence="3" id="KW-1185">Reference proteome</keyword>
<dbReference type="Proteomes" id="UP001059401">
    <property type="component" value="Chromosome"/>
</dbReference>
<dbReference type="NCBIfam" id="TIGR00616">
    <property type="entry name" value="rect"/>
    <property type="match status" value="1"/>
</dbReference>
<dbReference type="EMBL" id="CP038802">
    <property type="protein sequence ID" value="UTY27590.1"/>
    <property type="molecule type" value="Genomic_DNA"/>
</dbReference>
<dbReference type="InterPro" id="IPR018330">
    <property type="entry name" value="RecT_fam"/>
</dbReference>
<organism evidence="2 3">
    <name type="scientific">Treponema putidum</name>
    <dbReference type="NCBI Taxonomy" id="221027"/>
    <lineage>
        <taxon>Bacteria</taxon>
        <taxon>Pseudomonadati</taxon>
        <taxon>Spirochaetota</taxon>
        <taxon>Spirochaetia</taxon>
        <taxon>Spirochaetales</taxon>
        <taxon>Treponemataceae</taxon>
        <taxon>Treponema</taxon>
    </lineage>
</organism>